<protein>
    <recommendedName>
        <fullName evidence="4">Helix-turn-helix domain-containing protein</fullName>
    </recommendedName>
</protein>
<name>A0A0J8UDB8_9MYCO</name>
<evidence type="ECO:0000313" key="3">
    <source>
        <dbReference type="Proteomes" id="UP000037594"/>
    </source>
</evidence>
<dbReference type="EMBL" id="LFOD01000008">
    <property type="protein sequence ID" value="KMV18340.1"/>
    <property type="molecule type" value="Genomic_DNA"/>
</dbReference>
<dbReference type="AlphaFoldDB" id="A0A0J8UDB8"/>
<dbReference type="OrthoDB" id="271159at2"/>
<evidence type="ECO:0000313" key="2">
    <source>
        <dbReference type="EMBL" id="KMV18340.1"/>
    </source>
</evidence>
<dbReference type="PATRIC" id="fig|451644.5.peg.2485"/>
<comment type="caution">
    <text evidence="2">The sequence shown here is derived from an EMBL/GenBank/DDBJ whole genome shotgun (WGS) entry which is preliminary data.</text>
</comment>
<feature type="coiled-coil region" evidence="1">
    <location>
        <begin position="81"/>
        <end position="115"/>
    </location>
</feature>
<gene>
    <name evidence="2" type="ORF">ACT17_12005</name>
</gene>
<sequence>MANSTEPAGSQRPVASTAEARTLLGVTPKTARRWIKNGTLDGYVDLSGLYHFYLPARYLKGPRAKPTAPAPLDESSTPEGNDLLRFELAAAKQTIAELQDRVTTAEAKRSEAEAAQRTLLASNALTIEAAEKLSAGSELLREGGADLLKAIELQRGLLAQFLTPDNLAQLPEH</sequence>
<evidence type="ECO:0008006" key="4">
    <source>
        <dbReference type="Google" id="ProtNLM"/>
    </source>
</evidence>
<dbReference type="Proteomes" id="UP000037594">
    <property type="component" value="Unassembled WGS sequence"/>
</dbReference>
<reference evidence="2 3" key="1">
    <citation type="submission" date="2015-06" db="EMBL/GenBank/DDBJ databases">
        <title>Genome sequence of Mycobacterium conceptionense strain MLE.</title>
        <authorList>
            <person name="Greninger A.L."/>
            <person name="Cunningham G."/>
            <person name="Chiu C.Y."/>
            <person name="Miller S."/>
        </authorList>
    </citation>
    <scope>NUCLEOTIDE SEQUENCE [LARGE SCALE GENOMIC DNA]</scope>
    <source>
        <strain evidence="2 3">MLE</strain>
    </source>
</reference>
<dbReference type="RefSeq" id="WP_048895790.1">
    <property type="nucleotide sequence ID" value="NZ_LFOD01000008.1"/>
</dbReference>
<evidence type="ECO:0000256" key="1">
    <source>
        <dbReference type="SAM" id="Coils"/>
    </source>
</evidence>
<organism evidence="2 3">
    <name type="scientific">Mycolicibacterium conceptionense</name>
    <dbReference type="NCBI Taxonomy" id="451644"/>
    <lineage>
        <taxon>Bacteria</taxon>
        <taxon>Bacillati</taxon>
        <taxon>Actinomycetota</taxon>
        <taxon>Actinomycetes</taxon>
        <taxon>Mycobacteriales</taxon>
        <taxon>Mycobacteriaceae</taxon>
        <taxon>Mycolicibacterium</taxon>
    </lineage>
</organism>
<keyword evidence="1" id="KW-0175">Coiled coil</keyword>
<accession>A0A0J8UDB8</accession>
<proteinExistence type="predicted"/>